<evidence type="ECO:0000313" key="9">
    <source>
        <dbReference type="Proteomes" id="UP001231189"/>
    </source>
</evidence>
<evidence type="ECO:0008006" key="10">
    <source>
        <dbReference type="Google" id="ProtNLM"/>
    </source>
</evidence>
<feature type="transmembrane region" description="Helical" evidence="7">
    <location>
        <begin position="97"/>
        <end position="121"/>
    </location>
</feature>
<feature type="transmembrane region" description="Helical" evidence="7">
    <location>
        <begin position="505"/>
        <end position="529"/>
    </location>
</feature>
<keyword evidence="4 7" id="KW-0812">Transmembrane</keyword>
<evidence type="ECO:0000256" key="7">
    <source>
        <dbReference type="SAM" id="Phobius"/>
    </source>
</evidence>
<dbReference type="PANTHER" id="PTHR31645:SF10">
    <property type="entry name" value="METAL-NICOTIANAMINE TRANSPORTER YSL7-RELATED"/>
    <property type="match status" value="1"/>
</dbReference>
<feature type="transmembrane region" description="Helical" evidence="7">
    <location>
        <begin position="257"/>
        <end position="281"/>
    </location>
</feature>
<dbReference type="EMBL" id="JAUUTY010000006">
    <property type="protein sequence ID" value="KAK1614044.1"/>
    <property type="molecule type" value="Genomic_DNA"/>
</dbReference>
<feature type="transmembrane region" description="Helical" evidence="7">
    <location>
        <begin position="419"/>
        <end position="441"/>
    </location>
</feature>
<reference evidence="8" key="1">
    <citation type="submission" date="2023-07" db="EMBL/GenBank/DDBJ databases">
        <title>A chromosome-level genome assembly of Lolium multiflorum.</title>
        <authorList>
            <person name="Chen Y."/>
            <person name="Copetti D."/>
            <person name="Kolliker R."/>
            <person name="Studer B."/>
        </authorList>
    </citation>
    <scope>NUCLEOTIDE SEQUENCE</scope>
    <source>
        <strain evidence="8">02402/16</strain>
        <tissue evidence="8">Leaf</tissue>
    </source>
</reference>
<dbReference type="InterPro" id="IPR045035">
    <property type="entry name" value="YSL-like"/>
</dbReference>
<dbReference type="InterPro" id="IPR004813">
    <property type="entry name" value="OPT"/>
</dbReference>
<dbReference type="AlphaFoldDB" id="A0AAD8VP78"/>
<name>A0AAD8VP78_LOLMU</name>
<feature type="transmembrane region" description="Helical" evidence="7">
    <location>
        <begin position="141"/>
        <end position="162"/>
    </location>
</feature>
<dbReference type="Proteomes" id="UP001231189">
    <property type="component" value="Unassembled WGS sequence"/>
</dbReference>
<comment type="caution">
    <text evidence="8">The sequence shown here is derived from an EMBL/GenBank/DDBJ whole genome shotgun (WGS) entry which is preliminary data.</text>
</comment>
<proteinExistence type="inferred from homology"/>
<dbReference type="GO" id="GO:0016020">
    <property type="term" value="C:membrane"/>
    <property type="evidence" value="ECO:0007669"/>
    <property type="project" value="UniProtKB-SubCell"/>
</dbReference>
<keyword evidence="5 7" id="KW-1133">Transmembrane helix</keyword>
<sequence length="696" mass="75895">MESVCDLQEGMSTERAYEAEPVPSLSETITARSLAVSFVLAVTLTVVAMKISLNSGFLPSLSIPACLLGFYLSRALIRTLDYLEVSHLPFTRQENTVIQTCVVACTNIAFSGGFGTFLLAMGGNSAGVTMKHDNNIEEPGIIRMVGFLFLVSFAGIFIIMPFRKVMVIRHQLTFPSGTATAHLINSFNTPQGATQAKIQVEMLFRSLGGSLVWSVFQWFFSAGRSCGFRVFPTFGMEAYRHGFFFDFSMTNVGVGMICPYMITISMLAGSLASWGILWPYIETKEGDWYPRNIGQGSLSGIKGYKVFVGVSMILADGLFNFLTIMFRTSRTMAKRRSQPPVLASQGNTQPFQCLNAGSNGGAMDMEQQTTTAKSFDERRRAQVFLRDQIPNMVTIGVYVLLAAVSTLVIPLLYRQLKYYHVALVYIAAPLFTFCNAYGYGITDMNLSSTYAKIAMLVFGSWVGIKDGGVVAGLVACGIMMCTLTNGGDVMQDLKTGYLTLTSPRAVLISELVGTTLGCIINPTVFWIFYKVYKTGGATGGDIPDVPYARVYRGMAMLSVGQEGLPKHSMLLAKVFFLLALALCLVREVASRQSWRMRGYIPSTVAMAIAFFVPPDMPIGMCIGSLVLYMWERMDPRGERMLSSAVASGLICGDGLGSLVSSLLTLTKATGPICIKFLSRGDNEKLDAFLATLPAKT</sequence>
<dbReference type="Pfam" id="PF03169">
    <property type="entry name" value="OPT"/>
    <property type="match status" value="1"/>
</dbReference>
<feature type="transmembrane region" description="Helical" evidence="7">
    <location>
        <begin position="389"/>
        <end position="413"/>
    </location>
</feature>
<dbReference type="NCBIfam" id="TIGR00728">
    <property type="entry name" value="OPT_sfam"/>
    <property type="match status" value="1"/>
</dbReference>
<evidence type="ECO:0000256" key="1">
    <source>
        <dbReference type="ARBA" id="ARBA00004141"/>
    </source>
</evidence>
<evidence type="ECO:0000256" key="3">
    <source>
        <dbReference type="ARBA" id="ARBA00022448"/>
    </source>
</evidence>
<feature type="transmembrane region" description="Helical" evidence="7">
    <location>
        <begin position="57"/>
        <end position="77"/>
    </location>
</feature>
<evidence type="ECO:0000256" key="2">
    <source>
        <dbReference type="ARBA" id="ARBA00010276"/>
    </source>
</evidence>
<feature type="transmembrane region" description="Helical" evidence="7">
    <location>
        <begin position="34"/>
        <end position="51"/>
    </location>
</feature>
<feature type="transmembrane region" description="Helical" evidence="7">
    <location>
        <begin position="453"/>
        <end position="485"/>
    </location>
</feature>
<accession>A0AAD8VP78</accession>
<protein>
    <recommendedName>
        <fullName evidence="10">Metal-nicotianamine transporter YSL7</fullName>
    </recommendedName>
</protein>
<comment type="subcellular location">
    <subcellularLocation>
        <location evidence="1">Membrane</location>
        <topology evidence="1">Multi-pass membrane protein</topology>
    </subcellularLocation>
</comment>
<keyword evidence="6 7" id="KW-0472">Membrane</keyword>
<comment type="similarity">
    <text evidence="2">Belongs to the YSL (TC 2.A.67.2) family.</text>
</comment>
<gene>
    <name evidence="8" type="ORF">QYE76_019561</name>
</gene>
<feature type="transmembrane region" description="Helical" evidence="7">
    <location>
        <begin position="306"/>
        <end position="326"/>
    </location>
</feature>
<evidence type="ECO:0000256" key="6">
    <source>
        <dbReference type="ARBA" id="ARBA00023136"/>
    </source>
</evidence>
<dbReference type="PANTHER" id="PTHR31645">
    <property type="entry name" value="OLIGOPEPTIDE TRANSPORTER YGL114W-RELATED"/>
    <property type="match status" value="1"/>
</dbReference>
<evidence type="ECO:0000313" key="8">
    <source>
        <dbReference type="EMBL" id="KAK1614044.1"/>
    </source>
</evidence>
<dbReference type="GO" id="GO:0035673">
    <property type="term" value="F:oligopeptide transmembrane transporter activity"/>
    <property type="evidence" value="ECO:0007669"/>
    <property type="project" value="InterPro"/>
</dbReference>
<organism evidence="8 9">
    <name type="scientific">Lolium multiflorum</name>
    <name type="common">Italian ryegrass</name>
    <name type="synonym">Lolium perenne subsp. multiflorum</name>
    <dbReference type="NCBI Taxonomy" id="4521"/>
    <lineage>
        <taxon>Eukaryota</taxon>
        <taxon>Viridiplantae</taxon>
        <taxon>Streptophyta</taxon>
        <taxon>Embryophyta</taxon>
        <taxon>Tracheophyta</taxon>
        <taxon>Spermatophyta</taxon>
        <taxon>Magnoliopsida</taxon>
        <taxon>Liliopsida</taxon>
        <taxon>Poales</taxon>
        <taxon>Poaceae</taxon>
        <taxon>BOP clade</taxon>
        <taxon>Pooideae</taxon>
        <taxon>Poodae</taxon>
        <taxon>Poeae</taxon>
        <taxon>Poeae Chloroplast Group 2 (Poeae type)</taxon>
        <taxon>Loliodinae</taxon>
        <taxon>Loliinae</taxon>
        <taxon>Lolium</taxon>
    </lineage>
</organism>
<evidence type="ECO:0000256" key="4">
    <source>
        <dbReference type="ARBA" id="ARBA00022692"/>
    </source>
</evidence>
<keyword evidence="3" id="KW-0813">Transport</keyword>
<feature type="transmembrane region" description="Helical" evidence="7">
    <location>
        <begin position="570"/>
        <end position="589"/>
    </location>
</feature>
<feature type="transmembrane region" description="Helical" evidence="7">
    <location>
        <begin position="604"/>
        <end position="630"/>
    </location>
</feature>
<keyword evidence="9" id="KW-1185">Reference proteome</keyword>
<evidence type="ECO:0000256" key="5">
    <source>
        <dbReference type="ARBA" id="ARBA00022989"/>
    </source>
</evidence>